<name>A0A7I4YQ59_HAECO</name>
<accession>A0A7I4YQ59</accession>
<dbReference type="OrthoDB" id="5874650at2759"/>
<reference evidence="3" key="1">
    <citation type="submission" date="2020-12" db="UniProtKB">
        <authorList>
            <consortium name="WormBaseParasite"/>
        </authorList>
    </citation>
    <scope>IDENTIFICATION</scope>
    <source>
        <strain evidence="3">MHco3</strain>
    </source>
</reference>
<keyword evidence="2" id="KW-1185">Reference proteome</keyword>
<dbReference type="WBParaSite" id="HCON_00132540-00001">
    <property type="protein sequence ID" value="HCON_00132540-00001"/>
    <property type="gene ID" value="HCON_00132540"/>
</dbReference>
<feature type="transmembrane region" description="Helical" evidence="1">
    <location>
        <begin position="39"/>
        <end position="61"/>
    </location>
</feature>
<dbReference type="AlphaFoldDB" id="A0A7I4YQ59"/>
<evidence type="ECO:0000313" key="2">
    <source>
        <dbReference type="Proteomes" id="UP000025227"/>
    </source>
</evidence>
<keyword evidence="1" id="KW-0472">Membrane</keyword>
<proteinExistence type="predicted"/>
<evidence type="ECO:0000256" key="1">
    <source>
        <dbReference type="SAM" id="Phobius"/>
    </source>
</evidence>
<sequence>MSNPVFLISIAERRSRSDMDFHNMSAIHDTDVRLSVFNVISACVVALLLTALIIILVVAYIRAKSKTGIKKGVSSSVTVESSLDSISISNNNNNNDRRFMNPFLTCSNNNQCYDSVVAV</sequence>
<keyword evidence="1" id="KW-1133">Transmembrane helix</keyword>
<keyword evidence="1" id="KW-0812">Transmembrane</keyword>
<evidence type="ECO:0000313" key="3">
    <source>
        <dbReference type="WBParaSite" id="HCON_00132540-00001"/>
    </source>
</evidence>
<protein>
    <submittedName>
        <fullName evidence="3">Wsv136</fullName>
    </submittedName>
</protein>
<organism evidence="2 3">
    <name type="scientific">Haemonchus contortus</name>
    <name type="common">Barber pole worm</name>
    <dbReference type="NCBI Taxonomy" id="6289"/>
    <lineage>
        <taxon>Eukaryota</taxon>
        <taxon>Metazoa</taxon>
        <taxon>Ecdysozoa</taxon>
        <taxon>Nematoda</taxon>
        <taxon>Chromadorea</taxon>
        <taxon>Rhabditida</taxon>
        <taxon>Rhabditina</taxon>
        <taxon>Rhabditomorpha</taxon>
        <taxon>Strongyloidea</taxon>
        <taxon>Trichostrongylidae</taxon>
        <taxon>Haemonchus</taxon>
    </lineage>
</organism>
<dbReference type="Proteomes" id="UP000025227">
    <property type="component" value="Unplaced"/>
</dbReference>